<evidence type="ECO:0000256" key="7">
    <source>
        <dbReference type="ARBA" id="ARBA00023136"/>
    </source>
</evidence>
<protein>
    <submittedName>
        <fullName evidence="9">Peptide ABC transporter, ATP-binding protein</fullName>
    </submittedName>
</protein>
<dbReference type="InterPro" id="IPR003439">
    <property type="entry name" value="ABC_transporter-like_ATP-bd"/>
</dbReference>
<keyword evidence="5" id="KW-0547">Nucleotide-binding</keyword>
<keyword evidence="3" id="KW-0813">Transport</keyword>
<comment type="subcellular location">
    <subcellularLocation>
        <location evidence="1">Cell membrane</location>
        <topology evidence="1">Peripheral membrane protein</topology>
    </subcellularLocation>
</comment>
<dbReference type="FunFam" id="3.40.50.300:FF:000016">
    <property type="entry name" value="Oligopeptide ABC transporter ATP-binding component"/>
    <property type="match status" value="1"/>
</dbReference>
<reference evidence="9 10" key="1">
    <citation type="submission" date="2009-02" db="EMBL/GenBank/DDBJ databases">
        <title>Annotation of Streptomyces hygroscopicus strain ATCC 53653.</title>
        <authorList>
            <consortium name="The Broad Institute Genome Sequencing Platform"/>
            <consortium name="Broad Institute Microbial Sequencing Center"/>
            <person name="Fischbach M."/>
            <person name="Godfrey P."/>
            <person name="Ward D."/>
            <person name="Young S."/>
            <person name="Zeng Q."/>
            <person name="Koehrsen M."/>
            <person name="Alvarado L."/>
            <person name="Berlin A.M."/>
            <person name="Bochicchio J."/>
            <person name="Borenstein D."/>
            <person name="Chapman S.B."/>
            <person name="Chen Z."/>
            <person name="Engels R."/>
            <person name="Freedman E."/>
            <person name="Gellesch M."/>
            <person name="Goldberg J."/>
            <person name="Griggs A."/>
            <person name="Gujja S."/>
            <person name="Heilman E.R."/>
            <person name="Heiman D.I."/>
            <person name="Hepburn T.A."/>
            <person name="Howarth C."/>
            <person name="Jen D."/>
            <person name="Larson L."/>
            <person name="Lewis B."/>
            <person name="Mehta T."/>
            <person name="Park D."/>
            <person name="Pearson M."/>
            <person name="Richards J."/>
            <person name="Roberts A."/>
            <person name="Saif S."/>
            <person name="Shea T.D."/>
            <person name="Shenoy N."/>
            <person name="Sisk P."/>
            <person name="Stolte C."/>
            <person name="Sykes S.N."/>
            <person name="Thomson T."/>
            <person name="Walk T."/>
            <person name="White J."/>
            <person name="Yandava C."/>
            <person name="Straight P."/>
            <person name="Clardy J."/>
            <person name="Hung D."/>
            <person name="Kolter R."/>
            <person name="Mekalanos J."/>
            <person name="Walker S."/>
            <person name="Walsh C.T."/>
            <person name="Wieland-Brown L.C."/>
            <person name="Haas B."/>
            <person name="Nusbaum C."/>
            <person name="Birren B."/>
        </authorList>
    </citation>
    <scope>NUCLEOTIDE SEQUENCE [LARGE SCALE GENOMIC DNA]</scope>
    <source>
        <strain evidence="9 10">ATCC 53653</strain>
    </source>
</reference>
<dbReference type="PROSITE" id="PS50893">
    <property type="entry name" value="ABC_TRANSPORTER_2"/>
    <property type="match status" value="1"/>
</dbReference>
<keyword evidence="6 9" id="KW-0067">ATP-binding</keyword>
<dbReference type="Pfam" id="PF08352">
    <property type="entry name" value="oligo_HPY"/>
    <property type="match status" value="1"/>
</dbReference>
<organism evidence="9 10">
    <name type="scientific">Streptomyces himastatinicus ATCC 53653</name>
    <dbReference type="NCBI Taxonomy" id="457427"/>
    <lineage>
        <taxon>Bacteria</taxon>
        <taxon>Bacillati</taxon>
        <taxon>Actinomycetota</taxon>
        <taxon>Actinomycetes</taxon>
        <taxon>Kitasatosporales</taxon>
        <taxon>Streptomycetaceae</taxon>
        <taxon>Streptomyces</taxon>
        <taxon>Streptomyces violaceusniger group</taxon>
    </lineage>
</organism>
<dbReference type="STRING" id="457427.SSOG_07764"/>
<name>D9WP77_9ACTN</name>
<evidence type="ECO:0000313" key="9">
    <source>
        <dbReference type="EMBL" id="EFL28050.1"/>
    </source>
</evidence>
<proteinExistence type="inferred from homology"/>
<dbReference type="PROSITE" id="PS00211">
    <property type="entry name" value="ABC_TRANSPORTER_1"/>
    <property type="match status" value="1"/>
</dbReference>
<dbReference type="InterPro" id="IPR050388">
    <property type="entry name" value="ABC_Ni/Peptide_Import"/>
</dbReference>
<dbReference type="HOGENOM" id="CLU_000604_1_23_11"/>
<dbReference type="SMART" id="SM00382">
    <property type="entry name" value="AAA"/>
    <property type="match status" value="1"/>
</dbReference>
<dbReference type="CDD" id="cd03257">
    <property type="entry name" value="ABC_NikE_OppD_transporters"/>
    <property type="match status" value="1"/>
</dbReference>
<evidence type="ECO:0000259" key="8">
    <source>
        <dbReference type="PROSITE" id="PS50893"/>
    </source>
</evidence>
<evidence type="ECO:0000256" key="5">
    <source>
        <dbReference type="ARBA" id="ARBA00022741"/>
    </source>
</evidence>
<dbReference type="GO" id="GO:0016887">
    <property type="term" value="F:ATP hydrolysis activity"/>
    <property type="evidence" value="ECO:0007669"/>
    <property type="project" value="InterPro"/>
</dbReference>
<gene>
    <name evidence="9" type="ORF">SSOG_07764</name>
</gene>
<dbReference type="Proteomes" id="UP000003963">
    <property type="component" value="Unassembled WGS sequence"/>
</dbReference>
<dbReference type="InterPro" id="IPR003593">
    <property type="entry name" value="AAA+_ATPase"/>
</dbReference>
<dbReference type="InterPro" id="IPR027417">
    <property type="entry name" value="P-loop_NTPase"/>
</dbReference>
<evidence type="ECO:0000256" key="4">
    <source>
        <dbReference type="ARBA" id="ARBA00022475"/>
    </source>
</evidence>
<keyword evidence="10" id="KW-1185">Reference proteome</keyword>
<evidence type="ECO:0000313" key="10">
    <source>
        <dbReference type="Proteomes" id="UP000003963"/>
    </source>
</evidence>
<dbReference type="Gene3D" id="3.40.50.300">
    <property type="entry name" value="P-loop containing nucleotide triphosphate hydrolases"/>
    <property type="match status" value="1"/>
</dbReference>
<dbReference type="EMBL" id="GG657754">
    <property type="protein sequence ID" value="EFL28050.1"/>
    <property type="molecule type" value="Genomic_DNA"/>
</dbReference>
<evidence type="ECO:0000256" key="6">
    <source>
        <dbReference type="ARBA" id="ARBA00022840"/>
    </source>
</evidence>
<dbReference type="AlphaFoldDB" id="D9WP77"/>
<dbReference type="InterPro" id="IPR017871">
    <property type="entry name" value="ABC_transporter-like_CS"/>
</dbReference>
<comment type="similarity">
    <text evidence="2">Belongs to the ABC transporter superfamily.</text>
</comment>
<dbReference type="GO" id="GO:0005886">
    <property type="term" value="C:plasma membrane"/>
    <property type="evidence" value="ECO:0007669"/>
    <property type="project" value="UniProtKB-SubCell"/>
</dbReference>
<dbReference type="Pfam" id="PF00005">
    <property type="entry name" value="ABC_tran"/>
    <property type="match status" value="1"/>
</dbReference>
<dbReference type="InterPro" id="IPR013563">
    <property type="entry name" value="Oligopep_ABC_C"/>
</dbReference>
<keyword evidence="7" id="KW-0472">Membrane</keyword>
<dbReference type="SUPFAM" id="SSF52540">
    <property type="entry name" value="P-loop containing nucleoside triphosphate hydrolases"/>
    <property type="match status" value="1"/>
</dbReference>
<evidence type="ECO:0000256" key="2">
    <source>
        <dbReference type="ARBA" id="ARBA00005417"/>
    </source>
</evidence>
<dbReference type="PANTHER" id="PTHR43297:SF2">
    <property type="entry name" value="DIPEPTIDE TRANSPORT ATP-BINDING PROTEIN DPPD"/>
    <property type="match status" value="1"/>
</dbReference>
<evidence type="ECO:0000256" key="3">
    <source>
        <dbReference type="ARBA" id="ARBA00022448"/>
    </source>
</evidence>
<sequence>MVSFPEDGGGDQPVVDGVGFDVRPGETVGLVGESGCGKTVTALSVLGLVPGAGHVAEGRILFDGADLARMPEKRLAAYRGKRIGYIAQEPMTALDPCFTIGSQLVEPLRRHRGLDRARARARAVELLGLVGIPRPEQICRAYPHQLSGGMAQRAAIALALTGEPDLLIADEPTTALDVTVQAEILDLLRSLQAELGMAMILVTHDLGVVADICDRAVVMYAGQVVEEGTVDQIFTAALHPYTRALLRSTPEREATAGPLPAIEGTVPLPRDWPAGCRFAARCAYATEACSAAPVPMLVRDPAPGGPRAARCIRADSWKAVDHERAAGAV</sequence>
<dbReference type="GO" id="GO:0015833">
    <property type="term" value="P:peptide transport"/>
    <property type="evidence" value="ECO:0007669"/>
    <property type="project" value="InterPro"/>
</dbReference>
<dbReference type="PANTHER" id="PTHR43297">
    <property type="entry name" value="OLIGOPEPTIDE TRANSPORT ATP-BINDING PROTEIN APPD"/>
    <property type="match status" value="1"/>
</dbReference>
<dbReference type="NCBIfam" id="TIGR01727">
    <property type="entry name" value="oligo_HPY"/>
    <property type="match status" value="1"/>
</dbReference>
<accession>D9WP77</accession>
<feature type="domain" description="ABC transporter" evidence="8">
    <location>
        <begin position="2"/>
        <end position="246"/>
    </location>
</feature>
<evidence type="ECO:0000256" key="1">
    <source>
        <dbReference type="ARBA" id="ARBA00004202"/>
    </source>
</evidence>
<dbReference type="GO" id="GO:0005524">
    <property type="term" value="F:ATP binding"/>
    <property type="evidence" value="ECO:0007669"/>
    <property type="project" value="UniProtKB-KW"/>
</dbReference>
<keyword evidence="4" id="KW-1003">Cell membrane</keyword>